<feature type="domain" description="LamG-like jellyroll fold" evidence="4">
    <location>
        <begin position="1359"/>
        <end position="1493"/>
    </location>
</feature>
<dbReference type="Pfam" id="PF13385">
    <property type="entry name" value="Laminin_G_3"/>
    <property type="match status" value="3"/>
</dbReference>
<dbReference type="Gene3D" id="2.60.120.200">
    <property type="match status" value="3"/>
</dbReference>
<organism evidence="5 6">
    <name type="scientific">Cellulosimicrobium composti</name>
    <dbReference type="NCBI Taxonomy" id="2672572"/>
    <lineage>
        <taxon>Bacteria</taxon>
        <taxon>Bacillati</taxon>
        <taxon>Actinomycetota</taxon>
        <taxon>Actinomycetes</taxon>
        <taxon>Micrococcales</taxon>
        <taxon>Promicromonosporaceae</taxon>
        <taxon>Cellulosimicrobium</taxon>
    </lineage>
</organism>
<evidence type="ECO:0000313" key="6">
    <source>
        <dbReference type="Proteomes" id="UP000471672"/>
    </source>
</evidence>
<dbReference type="PANTHER" id="PTHR42535:SF2">
    <property type="entry name" value="CHROMOSOME UNDETERMINED SCAFFOLD_146, WHOLE GENOME SHOTGUN SEQUENCE"/>
    <property type="match status" value="1"/>
</dbReference>
<gene>
    <name evidence="5" type="ORF">GYH36_14265</name>
</gene>
<feature type="compositionally biased region" description="Polar residues" evidence="3">
    <location>
        <begin position="951"/>
        <end position="972"/>
    </location>
</feature>
<sequence>MSVPSRPHRRHARAVAALVAATLGVGVLVTASEPGGWGPAPAVAAADDVVGDVAAEARVVGGAVGQDVAPNFPESHRGPGTPSVVARSLWWSWTAPASGPVTFSTAGSELDTVLRVREGSARGPVVATNDDDGDVTTSAATVDARAGEQYLVEVEVPASEGLVGLSWQPATAAAPEPDAPAAAPDATTSLTAAGIPLTGNTGEKPQSKTWFAHGTWWAVLASASTSPAGTWVWRYDGAAWTNVTLVSSRTDVRADVKQVGDVVHVLLHGSSSSLVSLQHAPATSSYVPWTARPAATALSLPGSETATLDVDTTGRMWVASDTASAVQVRYADAPYASFSAPVTLASGITEDDIALVTAIPGGKVGVMWSDQATRRFGFRTHVDGAAPTAWGADERPAQSSALPIGDGFADDHLNAAVTSDGTLYAAVKTSYDSPSATTIGLLVRRPDGTWDPVHEVDRRGTRPIVLVDEQTGFLRVLYTASEQLDDILGKVTPLDDIDFSGAPDLVLDGSYNNVTGSKANVPGEAVVLAASSATTGTARLGWTELGAPTATDGAASTVMGGVATGTLQGSSPVGAPLHFEIVQPPAHGTAEVTNASTGSFRYAPTAGYVGTDAFTFRVLAGDLWSGVARVSVAVTSEAGARGRWDLDAGSGLVAADSSGWSHHGAISGGTTWVAGRSGKALRFDGASGKVSVPDSAGLDLAGTMTVAAWLRPERVATQHVVKKAQSYEVDGYELSVASTGRPFFRVNQASSGDAFRVNAPAAAVADGSTWTHVVGTFDGSRLRLFVDGVEQASVAGPAAVGTNALPLVIGDQSGGGYPFKGAVDGVRLYDRALSASEVAALYAGSPPGPVAPVATPGSLTTVAGAVAQGVLSAQAAGTPTFEVVQTPASGSVAVTNASTGAFTYTPAAGFVGPDPFTFRVRAGGVWSAPATVDVRVLAEAGTRGIWELDETSGSTAADRSGWTQSGTLSGGTSRVDGVDGKAVRFDGLTGKITVTDRASLDLAGTMTVAAWLRPERVATQHVVKKAQSYEVDGYELSVASTGRPFFRVNQASSGDAFRVNAPAAAVADGSTWTHVVGTFDGSRLRLFVDGVEQASVAGPAAVGTNALPLVIGDQSGGGYPFKGAVDGVRLYDRALSASEVAALYAGTAGSTDPGAGSTDPGATEPGTDPTEPGTDPTEPGTDPTEPGADPTEPGTDPTEPVEPVAPPAVEDLALSTVAGAAVSGTVVVSGSPGATLEVVTPPASGTAEVTDPVGGGVRFTPAPGFTGTTTFAVRAGADGAWSEPATVTVRVLLTAGARGAWRFDETGSTATDGSGWGVHGALASGGVSRVAGVAGTAVRFDGSAGRVSVPDSATLDVSGPMTVAAWVRPERVATQYVVKKAVLATHDGYEIGLSSAGRAFFRVNQATSGDTFRANATSSYPVDGQTWTHLVGVFDGTRVRLYVDGVEQGSVVGPAAVGTNDRPLLVGDQPGGGYPLQGAVDDVLLLDRALSPAEVASLAAGSFPGS</sequence>
<keyword evidence="2" id="KW-1015">Disulfide bond</keyword>
<dbReference type="SMART" id="SM00560">
    <property type="entry name" value="LamGL"/>
    <property type="match status" value="3"/>
</dbReference>
<dbReference type="InterPro" id="IPR013320">
    <property type="entry name" value="ConA-like_dom_sf"/>
</dbReference>
<dbReference type="Pfam" id="PF17963">
    <property type="entry name" value="Big_9"/>
    <property type="match status" value="3"/>
</dbReference>
<dbReference type="SUPFAM" id="SSF49899">
    <property type="entry name" value="Concanavalin A-like lectins/glucanases"/>
    <property type="match status" value="3"/>
</dbReference>
<dbReference type="Proteomes" id="UP000471672">
    <property type="component" value="Unassembled WGS sequence"/>
</dbReference>
<keyword evidence="6" id="KW-1185">Reference proteome</keyword>
<feature type="compositionally biased region" description="Low complexity" evidence="3">
    <location>
        <begin position="1158"/>
        <end position="1204"/>
    </location>
</feature>
<evidence type="ECO:0000256" key="2">
    <source>
        <dbReference type="ARBA" id="ARBA00023157"/>
    </source>
</evidence>
<reference evidence="5 6" key="1">
    <citation type="journal article" date="2021" name="Arch. Microbiol.">
        <title>Cellulosimicrobium fucosivorans sp. nov., isolated from San Elijo Lagoon, contains a fucose metabolic pathway linked to carotenoid production.</title>
        <authorList>
            <person name="Aviles F.A."/>
            <person name="Kyndt J.A."/>
        </authorList>
    </citation>
    <scope>NUCLEOTIDE SEQUENCE [LARGE SCALE GENOMIC DNA]</scope>
    <source>
        <strain evidence="5 6">SE3</strain>
    </source>
</reference>
<evidence type="ECO:0000259" key="4">
    <source>
        <dbReference type="SMART" id="SM00560"/>
    </source>
</evidence>
<accession>A0ABX0BGM7</accession>
<dbReference type="EMBL" id="JAAFAN010000051">
    <property type="protein sequence ID" value="NDO90611.1"/>
    <property type="molecule type" value="Genomic_DNA"/>
</dbReference>
<dbReference type="RefSeq" id="WP_162290175.1">
    <property type="nucleotide sequence ID" value="NZ_JAAFAN010000051.1"/>
</dbReference>
<feature type="domain" description="LamG-like jellyroll fold" evidence="4">
    <location>
        <begin position="1004"/>
        <end position="1138"/>
    </location>
</feature>
<feature type="domain" description="LamG-like jellyroll fold" evidence="4">
    <location>
        <begin position="702"/>
        <end position="836"/>
    </location>
</feature>
<dbReference type="PANTHER" id="PTHR42535">
    <property type="entry name" value="OOKINETE PROTEIN, PUTATIVE-RELATED"/>
    <property type="match status" value="1"/>
</dbReference>
<evidence type="ECO:0000313" key="5">
    <source>
        <dbReference type="EMBL" id="NDO90611.1"/>
    </source>
</evidence>
<proteinExistence type="predicted"/>
<comment type="caution">
    <text evidence="5">The sequence shown here is derived from an EMBL/GenBank/DDBJ whole genome shotgun (WGS) entry which is preliminary data.</text>
</comment>
<dbReference type="InterPro" id="IPR006558">
    <property type="entry name" value="LamG-like"/>
</dbReference>
<name>A0ABX0BGM7_9MICO</name>
<evidence type="ECO:0000256" key="1">
    <source>
        <dbReference type="ARBA" id="ARBA00022729"/>
    </source>
</evidence>
<feature type="region of interest" description="Disordered" evidence="3">
    <location>
        <begin position="1147"/>
        <end position="1204"/>
    </location>
</feature>
<dbReference type="Gene3D" id="2.60.40.3440">
    <property type="match status" value="2"/>
</dbReference>
<feature type="region of interest" description="Disordered" evidence="3">
    <location>
        <begin position="950"/>
        <end position="973"/>
    </location>
</feature>
<protein>
    <recommendedName>
        <fullName evidence="4">LamG-like jellyroll fold domain-containing protein</fullName>
    </recommendedName>
</protein>
<evidence type="ECO:0000256" key="3">
    <source>
        <dbReference type="SAM" id="MobiDB-lite"/>
    </source>
</evidence>
<keyword evidence="1" id="KW-0732">Signal</keyword>